<accession>A0AAD9DM50</accession>
<name>A0AAD9DM50_9TELE</name>
<evidence type="ECO:0000313" key="3">
    <source>
        <dbReference type="Proteomes" id="UP001239994"/>
    </source>
</evidence>
<evidence type="ECO:0000256" key="1">
    <source>
        <dbReference type="SAM" id="MobiDB-lite"/>
    </source>
</evidence>
<dbReference type="EMBL" id="JAROKS010000026">
    <property type="protein sequence ID" value="KAK1784862.1"/>
    <property type="molecule type" value="Genomic_DNA"/>
</dbReference>
<protein>
    <submittedName>
        <fullName evidence="2">Uncharacterized protein</fullName>
    </submittedName>
</protein>
<gene>
    <name evidence="2" type="ORF">P4O66_018302</name>
</gene>
<feature type="region of interest" description="Disordered" evidence="1">
    <location>
        <begin position="268"/>
        <end position="288"/>
    </location>
</feature>
<keyword evidence="3" id="KW-1185">Reference proteome</keyword>
<comment type="caution">
    <text evidence="2">The sequence shown here is derived from an EMBL/GenBank/DDBJ whole genome shotgun (WGS) entry which is preliminary data.</text>
</comment>
<sequence length="288" mass="32115">MKKKMYNTVQQRPDKIRWPHPLAFQSTCCTDKTGSWGQSHDSEQLFPSPPPLHQGVECCAEHQEGGGSDLQRLGHCYSLTTRPWAGEWLGQGRLNEGKTVGKEGVLGSAAVTHVHSSAPLKSLNPISPDERFQPPIHGPPAYYLVSLLGRHGSSPHPALPPHVTETSTAEGCWEKLRRRGRKGATIPPQPLRGIPPYAWALSVPRRQGRVLQENFGGAPGCGSGEDSMESYRPLTDQESWYQGDHHQGPDSVGSFYPYWDHQEYYGEHDRSERQTDTSLRLEHTHVSF</sequence>
<dbReference type="Proteomes" id="UP001239994">
    <property type="component" value="Unassembled WGS sequence"/>
</dbReference>
<reference evidence="2" key="1">
    <citation type="submission" date="2023-03" db="EMBL/GenBank/DDBJ databases">
        <title>Electrophorus voltai genome.</title>
        <authorList>
            <person name="Bian C."/>
        </authorList>
    </citation>
    <scope>NUCLEOTIDE SEQUENCE</scope>
    <source>
        <strain evidence="2">CB-2022</strain>
        <tissue evidence="2">Muscle</tissue>
    </source>
</reference>
<dbReference type="AlphaFoldDB" id="A0AAD9DM50"/>
<organism evidence="2 3">
    <name type="scientific">Electrophorus voltai</name>
    <dbReference type="NCBI Taxonomy" id="2609070"/>
    <lineage>
        <taxon>Eukaryota</taxon>
        <taxon>Metazoa</taxon>
        <taxon>Chordata</taxon>
        <taxon>Craniata</taxon>
        <taxon>Vertebrata</taxon>
        <taxon>Euteleostomi</taxon>
        <taxon>Actinopterygii</taxon>
        <taxon>Neopterygii</taxon>
        <taxon>Teleostei</taxon>
        <taxon>Ostariophysi</taxon>
        <taxon>Gymnotiformes</taxon>
        <taxon>Gymnotoidei</taxon>
        <taxon>Gymnotidae</taxon>
        <taxon>Electrophorus</taxon>
    </lineage>
</organism>
<evidence type="ECO:0000313" key="2">
    <source>
        <dbReference type="EMBL" id="KAK1784862.1"/>
    </source>
</evidence>
<proteinExistence type="predicted"/>